<evidence type="ECO:0000256" key="1">
    <source>
        <dbReference type="SAM" id="MobiDB-lite"/>
    </source>
</evidence>
<keyword evidence="3" id="KW-0378">Hydrolase</keyword>
<comment type="caution">
    <text evidence="3">The sequence shown here is derived from an EMBL/GenBank/DDBJ whole genome shotgun (WGS) entry which is preliminary data.</text>
</comment>
<dbReference type="InterPro" id="IPR000073">
    <property type="entry name" value="AB_hydrolase_1"/>
</dbReference>
<dbReference type="InterPro" id="IPR029058">
    <property type="entry name" value="AB_hydrolase_fold"/>
</dbReference>
<gene>
    <name evidence="3" type="ORF">ABQ292_05540</name>
</gene>
<evidence type="ECO:0000313" key="3">
    <source>
        <dbReference type="EMBL" id="MEX5717828.1"/>
    </source>
</evidence>
<dbReference type="Proteomes" id="UP001560045">
    <property type="component" value="Unassembled WGS sequence"/>
</dbReference>
<evidence type="ECO:0000313" key="4">
    <source>
        <dbReference type="Proteomes" id="UP001560045"/>
    </source>
</evidence>
<dbReference type="EMBL" id="JBFNXQ010000010">
    <property type="protein sequence ID" value="MEX5717828.1"/>
    <property type="molecule type" value="Genomic_DNA"/>
</dbReference>
<name>A0ABV3XCH7_9ACTN</name>
<keyword evidence="4" id="KW-1185">Reference proteome</keyword>
<proteinExistence type="predicted"/>
<evidence type="ECO:0000259" key="2">
    <source>
        <dbReference type="Pfam" id="PF00561"/>
    </source>
</evidence>
<dbReference type="Gene3D" id="3.40.50.1820">
    <property type="entry name" value="alpha/beta hydrolase"/>
    <property type="match status" value="1"/>
</dbReference>
<feature type="domain" description="AB hydrolase-1" evidence="2">
    <location>
        <begin position="32"/>
        <end position="152"/>
    </location>
</feature>
<feature type="region of interest" description="Disordered" evidence="1">
    <location>
        <begin position="55"/>
        <end position="79"/>
    </location>
</feature>
<dbReference type="RefSeq" id="WP_369204072.1">
    <property type="nucleotide sequence ID" value="NZ_JBFNXQ010000010.1"/>
</dbReference>
<dbReference type="GO" id="GO:0016787">
    <property type="term" value="F:hydrolase activity"/>
    <property type="evidence" value="ECO:0007669"/>
    <property type="project" value="UniProtKB-KW"/>
</dbReference>
<accession>A0ABV3XCH7</accession>
<protein>
    <submittedName>
        <fullName evidence="3">Alpha/beta fold hydrolase</fullName>
    </submittedName>
</protein>
<organism evidence="3 4">
    <name type="scientific">Geodermatophilus maliterrae</name>
    <dbReference type="NCBI Taxonomy" id="3162531"/>
    <lineage>
        <taxon>Bacteria</taxon>
        <taxon>Bacillati</taxon>
        <taxon>Actinomycetota</taxon>
        <taxon>Actinomycetes</taxon>
        <taxon>Geodermatophilales</taxon>
        <taxon>Geodermatophilaceae</taxon>
        <taxon>Geodermatophilus</taxon>
    </lineage>
</organism>
<feature type="compositionally biased region" description="Basic and acidic residues" evidence="1">
    <location>
        <begin position="58"/>
        <end position="79"/>
    </location>
</feature>
<reference evidence="3 4" key="1">
    <citation type="submission" date="2024-06" db="EMBL/GenBank/DDBJ databases">
        <title>Draft genome sequence of Geodermatophilus badlandi, a novel member of the Geodermatophilaceae isolated from badland sedimentary rocks in the Red desert, Wyoming, USA.</title>
        <authorList>
            <person name="Ben Tekaya S."/>
            <person name="Nouioui I."/>
            <person name="Flores G.M."/>
            <person name="Shaal M.N."/>
            <person name="Bredoire F."/>
            <person name="Basile F."/>
            <person name="Van Diepen L."/>
            <person name="Ward N.L."/>
        </authorList>
    </citation>
    <scope>NUCLEOTIDE SEQUENCE [LARGE SCALE GENOMIC DNA]</scope>
    <source>
        <strain evidence="3 4">WL48A</strain>
    </source>
</reference>
<dbReference type="SUPFAM" id="SSF53474">
    <property type="entry name" value="alpha/beta-Hydrolases"/>
    <property type="match status" value="1"/>
</dbReference>
<sequence length="290" mass="30104">MTAPQTHTLETAGAVVTYDVRPGDGPPLLLIGSPMGASGFASLAAHFPDRTVVTYDPRGADRSRRTDGAAESTPEEHADDLSRLITELDAGPVDVFASSGGAVNALVLVARHPEQVRTLVAHEPPAAALVPDREPALAASRRVRETYQRSGFGAGMAEFIRLVMHRGPVPADLGPAPDPAAFGLPTEDDGSRDDVLLAQNIVSCTHHEHDVEALRSASTRIVVAVGEGSAGELAHRGGEAVAERLGTTPVVFPGDHGSFLDSEYGQPADVDAVAGRLREVLAGDRASAGG</sequence>
<dbReference type="Pfam" id="PF00561">
    <property type="entry name" value="Abhydrolase_1"/>
    <property type="match status" value="1"/>
</dbReference>